<accession>A0A1W6ZQ77</accession>
<keyword evidence="5 8" id="KW-0418">Kinase</keyword>
<feature type="transmembrane region" description="Helical" evidence="6">
    <location>
        <begin position="59"/>
        <end position="77"/>
    </location>
</feature>
<dbReference type="InterPro" id="IPR003594">
    <property type="entry name" value="HATPase_dom"/>
</dbReference>
<dbReference type="InterPro" id="IPR035965">
    <property type="entry name" value="PAS-like_dom_sf"/>
</dbReference>
<dbReference type="InterPro" id="IPR036097">
    <property type="entry name" value="HisK_dim/P_sf"/>
</dbReference>
<dbReference type="AlphaFoldDB" id="A0A1W6ZQ77"/>
<proteinExistence type="predicted"/>
<dbReference type="EMBL" id="CP021112">
    <property type="protein sequence ID" value="ARP99553.1"/>
    <property type="molecule type" value="Genomic_DNA"/>
</dbReference>
<sequence>MNRLTGAGGAVLRRCRDIALTTAAWTTLESRSAYAQDAPPLSAYLNALTSFDRHELAALGLTLGVIAFGVVTSIMLVRTRQRASLAEAAARREIETLSAENDRVNALLLSEPQIVVAWAAGSDEPDIIGDVTIVTLATIPQRVLAFGSWLAADQAQLMQSAVDRLRNNGEAFAMTLNTLGGKSIEAEGRAIGGRAVMRLRDVSGIKGELAALAARHERLVDDMTALRTLVDSLPFPVWARDREGRLDFVNAAYAGAVEAADPNEAVERNLELLDRSVREEAARTLGTHTPYRNRVPTVIAGARRIFDVVEMPTRAGSAGIGVDFTELENLKAEMTRMIDAHRRTLDQLATGVAIFGADHTLRFYNEAYRALWDLDASYLDHSPTDTAVLDRLRASRKLPEQQDFRSWKNQLHEAYRALEAKEDLWHLPDGRTLRVVTTPNTEGGVTYLFDNVTERLDLERRYDALIRVQGETLDNLAEAVAVFASDGRLRLHNPAFADMWNLPAEALAERPHIEAVIAWCAPLQPEDQTMRALRTAVTSIGQRESVQGRLERRNGTVVDVATLPLPDGATLVTFQDVTDSVNVERALRERNEALVTADEIKINFLHHVSYELRSPLTNIIGFAHFLGDPSTGPLTGKQSEYLGYITVSTNSLLALINDILDLASIDADAMTLTLGPVDIRKTVNAAAEGIGDRLMKDNIKLDIDVPANIGEFSADERRVRQILYNLLSNAVGFSPPGSTIRMHAERTDNSVVFSVTDQGPGIPPEMKNRIFDWFETHPLGSQHRGAGLGLSIVRSFVQLHGGTVSIDSAVGQGTTVTCTFPIQPTAERIAAA</sequence>
<dbReference type="InterPro" id="IPR003661">
    <property type="entry name" value="HisK_dim/P_dom"/>
</dbReference>
<comment type="catalytic activity">
    <reaction evidence="1">
        <text>ATP + protein L-histidine = ADP + protein N-phospho-L-histidine.</text>
        <dbReference type="EC" id="2.7.13.3"/>
    </reaction>
</comment>
<dbReference type="Gene3D" id="1.10.287.130">
    <property type="match status" value="1"/>
</dbReference>
<dbReference type="PANTHER" id="PTHR43047">
    <property type="entry name" value="TWO-COMPONENT HISTIDINE PROTEIN KINASE"/>
    <property type="match status" value="1"/>
</dbReference>
<dbReference type="STRING" id="1235591.CAK95_11010"/>
<evidence type="ECO:0000256" key="3">
    <source>
        <dbReference type="ARBA" id="ARBA00022553"/>
    </source>
</evidence>
<evidence type="ECO:0000256" key="1">
    <source>
        <dbReference type="ARBA" id="ARBA00000085"/>
    </source>
</evidence>
<dbReference type="Proteomes" id="UP000194137">
    <property type="component" value="Chromosome"/>
</dbReference>
<dbReference type="GO" id="GO:0009927">
    <property type="term" value="F:histidine phosphotransfer kinase activity"/>
    <property type="evidence" value="ECO:0007669"/>
    <property type="project" value="TreeGrafter"/>
</dbReference>
<protein>
    <recommendedName>
        <fullName evidence="2">histidine kinase</fullName>
        <ecNumber evidence="2">2.7.13.3</ecNumber>
    </recommendedName>
</protein>
<dbReference type="KEGG" id="psin:CAK95_11010"/>
<evidence type="ECO:0000313" key="8">
    <source>
        <dbReference type="EMBL" id="ARP99553.1"/>
    </source>
</evidence>
<keyword evidence="6" id="KW-0812">Transmembrane</keyword>
<dbReference type="CDD" id="cd00082">
    <property type="entry name" value="HisKA"/>
    <property type="match status" value="1"/>
</dbReference>
<dbReference type="PANTHER" id="PTHR43047:SF72">
    <property type="entry name" value="OSMOSENSING HISTIDINE PROTEIN KINASE SLN1"/>
    <property type="match status" value="1"/>
</dbReference>
<dbReference type="SUPFAM" id="SSF47384">
    <property type="entry name" value="Homodimeric domain of signal transducing histidine kinase"/>
    <property type="match status" value="1"/>
</dbReference>
<dbReference type="InterPro" id="IPR000014">
    <property type="entry name" value="PAS"/>
</dbReference>
<dbReference type="PRINTS" id="PR00344">
    <property type="entry name" value="BCTRLSENSOR"/>
</dbReference>
<evidence type="ECO:0000313" key="9">
    <source>
        <dbReference type="Proteomes" id="UP000194137"/>
    </source>
</evidence>
<dbReference type="Gene3D" id="3.30.565.10">
    <property type="entry name" value="Histidine kinase-like ATPase, C-terminal domain"/>
    <property type="match status" value="1"/>
</dbReference>
<dbReference type="SMART" id="SM00091">
    <property type="entry name" value="PAS"/>
    <property type="match status" value="3"/>
</dbReference>
<dbReference type="PROSITE" id="PS50109">
    <property type="entry name" value="HIS_KIN"/>
    <property type="match status" value="1"/>
</dbReference>
<keyword evidence="4" id="KW-0808">Transferase</keyword>
<dbReference type="Pfam" id="PF02518">
    <property type="entry name" value="HATPase_c"/>
    <property type="match status" value="1"/>
</dbReference>
<dbReference type="InterPro" id="IPR005467">
    <property type="entry name" value="His_kinase_dom"/>
</dbReference>
<organism evidence="8 9">
    <name type="scientific">Pseudorhodoplanes sinuspersici</name>
    <dbReference type="NCBI Taxonomy" id="1235591"/>
    <lineage>
        <taxon>Bacteria</taxon>
        <taxon>Pseudomonadati</taxon>
        <taxon>Pseudomonadota</taxon>
        <taxon>Alphaproteobacteria</taxon>
        <taxon>Hyphomicrobiales</taxon>
        <taxon>Pseudorhodoplanes</taxon>
    </lineage>
</organism>
<reference evidence="8 9" key="1">
    <citation type="submission" date="2017-05" db="EMBL/GenBank/DDBJ databases">
        <title>Full genome sequence of Pseudorhodoplanes sinuspersici.</title>
        <authorList>
            <person name="Dastgheib S.M.M."/>
            <person name="Shavandi M."/>
            <person name="Tirandaz H."/>
        </authorList>
    </citation>
    <scope>NUCLEOTIDE SEQUENCE [LARGE SCALE GENOMIC DNA]</scope>
    <source>
        <strain evidence="8 9">RIPI110</strain>
    </source>
</reference>
<dbReference type="OrthoDB" id="9813151at2"/>
<evidence type="ECO:0000256" key="2">
    <source>
        <dbReference type="ARBA" id="ARBA00012438"/>
    </source>
</evidence>
<dbReference type="InterPro" id="IPR036890">
    <property type="entry name" value="HATPase_C_sf"/>
</dbReference>
<dbReference type="EC" id="2.7.13.3" evidence="2"/>
<dbReference type="SMART" id="SM00387">
    <property type="entry name" value="HATPase_c"/>
    <property type="match status" value="1"/>
</dbReference>
<dbReference type="CDD" id="cd00075">
    <property type="entry name" value="HATPase"/>
    <property type="match status" value="1"/>
</dbReference>
<evidence type="ECO:0000256" key="5">
    <source>
        <dbReference type="ARBA" id="ARBA00022777"/>
    </source>
</evidence>
<keyword evidence="9" id="KW-1185">Reference proteome</keyword>
<dbReference type="SMART" id="SM00388">
    <property type="entry name" value="HisKA"/>
    <property type="match status" value="1"/>
</dbReference>
<dbReference type="Pfam" id="PF00512">
    <property type="entry name" value="HisKA"/>
    <property type="match status" value="1"/>
</dbReference>
<dbReference type="SUPFAM" id="SSF55785">
    <property type="entry name" value="PYP-like sensor domain (PAS domain)"/>
    <property type="match status" value="2"/>
</dbReference>
<dbReference type="GO" id="GO:0005886">
    <property type="term" value="C:plasma membrane"/>
    <property type="evidence" value="ECO:0007669"/>
    <property type="project" value="TreeGrafter"/>
</dbReference>
<dbReference type="Gene3D" id="3.30.450.20">
    <property type="entry name" value="PAS domain"/>
    <property type="match status" value="2"/>
</dbReference>
<feature type="domain" description="Histidine kinase" evidence="7">
    <location>
        <begin position="607"/>
        <end position="824"/>
    </location>
</feature>
<name>A0A1W6ZQ77_9HYPH</name>
<dbReference type="SUPFAM" id="SSF55874">
    <property type="entry name" value="ATPase domain of HSP90 chaperone/DNA topoisomerase II/histidine kinase"/>
    <property type="match status" value="1"/>
</dbReference>
<gene>
    <name evidence="8" type="ORF">CAK95_11010</name>
</gene>
<evidence type="ECO:0000259" key="7">
    <source>
        <dbReference type="PROSITE" id="PS50109"/>
    </source>
</evidence>
<dbReference type="GO" id="GO:0000155">
    <property type="term" value="F:phosphorelay sensor kinase activity"/>
    <property type="evidence" value="ECO:0007669"/>
    <property type="project" value="InterPro"/>
</dbReference>
<evidence type="ECO:0000256" key="6">
    <source>
        <dbReference type="SAM" id="Phobius"/>
    </source>
</evidence>
<dbReference type="Pfam" id="PF12860">
    <property type="entry name" value="PAS_7"/>
    <property type="match status" value="2"/>
</dbReference>
<keyword evidence="6" id="KW-1133">Transmembrane helix</keyword>
<keyword evidence="6" id="KW-0472">Membrane</keyword>
<keyword evidence="3" id="KW-0597">Phosphoprotein</keyword>
<dbReference type="FunFam" id="3.30.565.10:FF:000006">
    <property type="entry name" value="Sensor histidine kinase WalK"/>
    <property type="match status" value="1"/>
</dbReference>
<dbReference type="InterPro" id="IPR004358">
    <property type="entry name" value="Sig_transdc_His_kin-like_C"/>
</dbReference>
<evidence type="ECO:0000256" key="4">
    <source>
        <dbReference type="ARBA" id="ARBA00022679"/>
    </source>
</evidence>